<evidence type="ECO:0008006" key="4">
    <source>
        <dbReference type="Google" id="ProtNLM"/>
    </source>
</evidence>
<organism evidence="2 3">
    <name type="scientific">Deinococcus knuensis</name>
    <dbReference type="NCBI Taxonomy" id="1837380"/>
    <lineage>
        <taxon>Bacteria</taxon>
        <taxon>Thermotogati</taxon>
        <taxon>Deinococcota</taxon>
        <taxon>Deinococci</taxon>
        <taxon>Deinococcales</taxon>
        <taxon>Deinococcaceae</taxon>
        <taxon>Deinococcus</taxon>
    </lineage>
</organism>
<dbReference type="Pfam" id="PF13809">
    <property type="entry name" value="Tubulin_2"/>
    <property type="match status" value="1"/>
</dbReference>
<keyword evidence="3" id="KW-1185">Reference proteome</keyword>
<dbReference type="Proteomes" id="UP000620633">
    <property type="component" value="Unassembled WGS sequence"/>
</dbReference>
<comment type="caution">
    <text evidence="2">The sequence shown here is derived from an EMBL/GenBank/DDBJ whole genome shotgun (WGS) entry which is preliminary data.</text>
</comment>
<dbReference type="InterPro" id="IPR036525">
    <property type="entry name" value="Tubulin/FtsZ_GTPase_sf"/>
</dbReference>
<dbReference type="EMBL" id="BMQO01000007">
    <property type="protein sequence ID" value="GGS27991.1"/>
    <property type="molecule type" value="Genomic_DNA"/>
</dbReference>
<accession>A0ABQ2SGV2</accession>
<reference evidence="3" key="1">
    <citation type="journal article" date="2019" name="Int. J. Syst. Evol. Microbiol.">
        <title>The Global Catalogue of Microorganisms (GCM) 10K type strain sequencing project: providing services to taxonomists for standard genome sequencing and annotation.</title>
        <authorList>
            <consortium name="The Broad Institute Genomics Platform"/>
            <consortium name="The Broad Institute Genome Sequencing Center for Infectious Disease"/>
            <person name="Wu L."/>
            <person name="Ma J."/>
        </authorList>
    </citation>
    <scope>NUCLEOTIDE SEQUENCE [LARGE SCALE GENOMIC DNA]</scope>
    <source>
        <strain evidence="3">JCM 31406</strain>
    </source>
</reference>
<dbReference type="RefSeq" id="WP_189101248.1">
    <property type="nucleotide sequence ID" value="NZ_BMQO01000007.1"/>
</dbReference>
<dbReference type="InterPro" id="IPR025904">
    <property type="entry name" value="Tubulin-like"/>
</dbReference>
<proteinExistence type="predicted"/>
<sequence>MSNTEVTKTLVIGLGSTGTRVANNLIRRLTWKYGSADRAPWVQFMAIETNTNEPAPILSPRGDFFPIALDGKTYGQILSDPGAHRKIHLEKWADMTTLRRLKDTEGGAGNIRMVGRLTFMMDPNYTTIRRALLSRITNLRDLQSSGAQEQRGALPDGSNPTITFAAGGEIRVFIVGTLCGGTGSGLLPDFGYFVKSLPLRETEKIIGIFSLPHPNLTSAIASNAERLKKNAYTALVELNHYHQGTPDTLPPITYADGTVANMTTQPYDLPYLVAPSSPTKTGETELNELIADRIYMNVVSPEADPFSLAVDAPMPDRDHQAHVFSTFGLSVAEFPADQITEAAAKKLLHGALSEWQRGNPETASDLTTEIGLDWVSLMPFALDKPVDEWLRDATRAVNSELDTEKLDFTRLDRALSELRRAVAPDGGLSGQMRARRDLITEAIYQRFTEHAHESLLDRIRGPQILATEVGGLIEYLRGLQEAAKANTAVSQSEAGEAWQKVDAAVTRLKDEVKKVSFFNKNKGNIQGAQRDLRDAARKFAKVQMESAVYASMQTYSKHGTVDFGVCEHLERLLLQVQSNLTSLNHRVTALRNRLSSDVERLSDTVPPVNGLVLFEPRTTVNSEYRRALEAGKQSSIEHLDNIEARHYERLIRSWTDLPGVIVPSSRHLDKTWINASFDPKGEFLIPQGMLTRLLQDAAQPFSLVLAQENVVERLMRERELTPAVDGRVRNAAERARPFLDLNKARAVEGNRSPILERQTVFTPARTAPSDADTFKNLIGSTFSSANAIFREGSDPTRALFMEEYYRFPLRGLDQVLGDGGLHAAECHDFPTFHTRRDVQWYGLSRREAQLLEDATEALVVGLILGELTVRDGLVLSWTSTGFGDRDFRRLPIHLPEAARALAQGEQDMDGFSLVGGLPTLQARIEQHWKRHDLNVQEGALAFVQHLGERLTEFYRHGRQVQVQGWGDQSWAGEQLAKFTARHTPLHEASMHLFPPPPATINALTLRKDQPGRWGGLAPKDGLFCPRCGGEIGMTVQDAALNGWRCFNDSTHYYGPGASVLAG</sequence>
<evidence type="ECO:0000313" key="3">
    <source>
        <dbReference type="Proteomes" id="UP000620633"/>
    </source>
</evidence>
<feature type="coiled-coil region" evidence="1">
    <location>
        <begin position="525"/>
        <end position="586"/>
    </location>
</feature>
<evidence type="ECO:0000256" key="1">
    <source>
        <dbReference type="SAM" id="Coils"/>
    </source>
</evidence>
<evidence type="ECO:0000313" key="2">
    <source>
        <dbReference type="EMBL" id="GGS27991.1"/>
    </source>
</evidence>
<dbReference type="Gene3D" id="3.40.50.1440">
    <property type="entry name" value="Tubulin/FtsZ, GTPase domain"/>
    <property type="match status" value="1"/>
</dbReference>
<name>A0ABQ2SGV2_9DEIO</name>
<dbReference type="SUPFAM" id="SSF52490">
    <property type="entry name" value="Tubulin nucleotide-binding domain-like"/>
    <property type="match status" value="1"/>
</dbReference>
<gene>
    <name evidence="2" type="ORF">GCM10008961_19510</name>
</gene>
<keyword evidence="1" id="KW-0175">Coiled coil</keyword>
<protein>
    <recommendedName>
        <fullName evidence="4">Tubulin like</fullName>
    </recommendedName>
</protein>